<dbReference type="PROSITE" id="PS00745">
    <property type="entry name" value="RF_PROK_I"/>
    <property type="match status" value="1"/>
</dbReference>
<sequence>MLGGIFDINQKKLDLEELNLEMSIPSFWNNQVKAIQKSKEQESLNSEISKLENIKDSIELLMSDDDEHQDILDEVIKELNEIEFQKMFSSETDFLNCYIDIQAGSGGTESNDWAQMLLRMYTRWLSQKGFETELLDYTKGDVAGIKSATLKVTGKLAYGWCKFESGVHRLVRKSPFDSNNKRHTSFAAVFVYPEVDNSINIEINKSDVREDTFRASGAGGQHINKTDSAIRLTHIPTGIVVTCQSERSQHSNRASAWEQLKSKLYQLELQKQNEVKSEIENSKLENGWGSQIRSYVLDDSRVKDLRTGYESKNPSSVLDGDLDPFVIEMLRKGN</sequence>
<feature type="domain" description="Prokaryotic-type class I peptide chain release factors" evidence="3">
    <location>
        <begin position="214"/>
        <end position="230"/>
    </location>
</feature>
<protein>
    <submittedName>
        <fullName evidence="4">Peptide chain release factor</fullName>
    </submittedName>
</protein>
<dbReference type="NCBIfam" id="TIGR00020">
    <property type="entry name" value="prfB"/>
    <property type="match status" value="1"/>
</dbReference>
<dbReference type="FunFam" id="3.30.160.20:FF:000010">
    <property type="entry name" value="Peptide chain release factor 2"/>
    <property type="match status" value="1"/>
</dbReference>
<accession>A0A8S5ULP9</accession>
<comment type="similarity">
    <text evidence="1">Belongs to the prokaryotic/mitochondrial release factor family.</text>
</comment>
<dbReference type="HAMAP" id="MF_00094">
    <property type="entry name" value="Rel_fac_2"/>
    <property type="match status" value="1"/>
</dbReference>
<keyword evidence="2" id="KW-0648">Protein biosynthesis</keyword>
<dbReference type="Pfam" id="PF03462">
    <property type="entry name" value="PCRF"/>
    <property type="match status" value="1"/>
</dbReference>
<evidence type="ECO:0000259" key="3">
    <source>
        <dbReference type="PROSITE" id="PS00745"/>
    </source>
</evidence>
<dbReference type="Pfam" id="PF00472">
    <property type="entry name" value="RF-1"/>
    <property type="match status" value="1"/>
</dbReference>
<evidence type="ECO:0000256" key="1">
    <source>
        <dbReference type="ARBA" id="ARBA00010835"/>
    </source>
</evidence>
<dbReference type="InterPro" id="IPR004374">
    <property type="entry name" value="PrfB"/>
</dbReference>
<dbReference type="Gene3D" id="3.30.160.20">
    <property type="match status" value="1"/>
</dbReference>
<dbReference type="InterPro" id="IPR045853">
    <property type="entry name" value="Pep_chain_release_fac_I_sf"/>
</dbReference>
<dbReference type="PANTHER" id="PTHR43116">
    <property type="entry name" value="PEPTIDE CHAIN RELEASE FACTOR 2"/>
    <property type="match status" value="1"/>
</dbReference>
<dbReference type="SMART" id="SM00937">
    <property type="entry name" value="PCRF"/>
    <property type="match status" value="1"/>
</dbReference>
<reference evidence="4" key="1">
    <citation type="journal article" date="2021" name="Proc. Natl. Acad. Sci. U.S.A.">
        <title>A Catalog of Tens of Thousands of Viruses from Human Metagenomes Reveals Hidden Associations with Chronic Diseases.</title>
        <authorList>
            <person name="Tisza M.J."/>
            <person name="Buck C.B."/>
        </authorList>
    </citation>
    <scope>NUCLEOTIDE SEQUENCE</scope>
    <source>
        <strain evidence="4">CtCo31</strain>
    </source>
</reference>
<proteinExistence type="inferred from homology"/>
<dbReference type="PANTHER" id="PTHR43116:SF3">
    <property type="entry name" value="CLASS I PEPTIDE CHAIN RELEASE FACTOR"/>
    <property type="match status" value="1"/>
</dbReference>
<organism evidence="4">
    <name type="scientific">Myoviridae sp. ctCo31</name>
    <dbReference type="NCBI Taxonomy" id="2825053"/>
    <lineage>
        <taxon>Viruses</taxon>
        <taxon>Duplodnaviria</taxon>
        <taxon>Heunggongvirae</taxon>
        <taxon>Uroviricota</taxon>
        <taxon>Caudoviricetes</taxon>
    </lineage>
</organism>
<dbReference type="InterPro" id="IPR000352">
    <property type="entry name" value="Pep_chain_release_fac_I"/>
</dbReference>
<evidence type="ECO:0000256" key="2">
    <source>
        <dbReference type="ARBA" id="ARBA00022917"/>
    </source>
</evidence>
<dbReference type="Gene3D" id="3.30.70.1660">
    <property type="match status" value="1"/>
</dbReference>
<evidence type="ECO:0000313" key="4">
    <source>
        <dbReference type="EMBL" id="DAF95399.1"/>
    </source>
</evidence>
<dbReference type="SUPFAM" id="SSF75620">
    <property type="entry name" value="Release factor"/>
    <property type="match status" value="1"/>
</dbReference>
<name>A0A8S5ULP9_9CAUD</name>
<dbReference type="InterPro" id="IPR005139">
    <property type="entry name" value="PCRF"/>
</dbReference>
<dbReference type="Gene3D" id="1.20.58.410">
    <property type="entry name" value="Release factor"/>
    <property type="match status" value="1"/>
</dbReference>
<dbReference type="EMBL" id="BK016109">
    <property type="protein sequence ID" value="DAF95399.1"/>
    <property type="molecule type" value="Genomic_DNA"/>
</dbReference>